<keyword evidence="2 7" id="KW-1003">Cell membrane</keyword>
<gene>
    <name evidence="9" type="primary">potA_2</name>
    <name evidence="7" type="synonym">potA</name>
    <name evidence="9" type="ORF">NCTC4101_01965</name>
</gene>
<sequence length="405" mass="46060">MINCFSLWDVRYIISTCFYTLIVQPIFLGRKPKLVENSVQTKPIIELRSLTKSYGDKTIINGLNLTINNGEFLTILGPSGCGKTTVLRLIAGLEDPNGGKIILDGQDITDVPAERRFVNTVFQSYALFPHMTIFENVAFGLRMQKVPNAEIKPRVMEALRMVRLEEMADRKPNQLSGGQQQRIAIARAVVNKPKVLLLDESLSALDYKLRKEMQNELKALQRQLGITFIFVTHDQEEALTMSDRIIVMNKGNIEQDGTPREIYEEPKNLFVARFIGEINVFNAKVIERVSEKTVKANVEGRICEIYTDLPVQPDQHLKVLLRPEDIVIEELDENEQSKAIIGHVSDRNYKGMTLESSIILDHNNMKVLVSEFFNEDDPHIDHSVGQKVALTWHEGWEVVLDDEDS</sequence>
<dbReference type="NCBIfam" id="TIGR01187">
    <property type="entry name" value="potA"/>
    <property type="match status" value="1"/>
</dbReference>
<evidence type="ECO:0000259" key="8">
    <source>
        <dbReference type="PROSITE" id="PS50893"/>
    </source>
</evidence>
<dbReference type="InterPro" id="IPR003593">
    <property type="entry name" value="AAA+_ATPase"/>
</dbReference>
<dbReference type="InterPro" id="IPR017879">
    <property type="entry name" value="PotA_ATP-bd"/>
</dbReference>
<keyword evidence="3 7" id="KW-0547">Nucleotide-binding</keyword>
<evidence type="ECO:0000256" key="6">
    <source>
        <dbReference type="ARBA" id="ARBA00023136"/>
    </source>
</evidence>
<dbReference type="PANTHER" id="PTHR42781:SF4">
    <property type="entry name" value="SPERMIDINE_PUTRESCINE IMPORT ATP-BINDING PROTEIN POTA"/>
    <property type="match status" value="1"/>
</dbReference>
<evidence type="ECO:0000256" key="5">
    <source>
        <dbReference type="ARBA" id="ARBA00022967"/>
    </source>
</evidence>
<dbReference type="EC" id="7.6.2.11" evidence="7"/>
<comment type="subunit">
    <text evidence="7">The complex is composed of two ATP-binding proteins (PotA), two transmembrane proteins (PotB and PotC) and a solute-binding protein (PotD).</text>
</comment>
<dbReference type="InterPro" id="IPR005893">
    <property type="entry name" value="PotA-like"/>
</dbReference>
<dbReference type="Pfam" id="PF00005">
    <property type="entry name" value="ABC_tran"/>
    <property type="match status" value="1"/>
</dbReference>
<dbReference type="SUPFAM" id="SSF50331">
    <property type="entry name" value="MOP-like"/>
    <property type="match status" value="1"/>
</dbReference>
<protein>
    <recommendedName>
        <fullName evidence="7">Spermidine/putrescine import ATP-binding protein PotA</fullName>
        <ecNumber evidence="7">7.6.2.11</ecNumber>
    </recommendedName>
</protein>
<dbReference type="InterPro" id="IPR050093">
    <property type="entry name" value="ABC_SmlMolc_Importer"/>
</dbReference>
<dbReference type="GO" id="GO:0015594">
    <property type="term" value="F:ABC-type putrescine transporter activity"/>
    <property type="evidence" value="ECO:0007669"/>
    <property type="project" value="InterPro"/>
</dbReference>
<keyword evidence="6 7" id="KW-0472">Membrane</keyword>
<dbReference type="InterPro" id="IPR008995">
    <property type="entry name" value="Mo/tungstate-bd_C_term_dom"/>
</dbReference>
<keyword evidence="5 7" id="KW-1278">Translocase</keyword>
<dbReference type="InterPro" id="IPR003439">
    <property type="entry name" value="ABC_transporter-like_ATP-bd"/>
</dbReference>
<evidence type="ECO:0000256" key="7">
    <source>
        <dbReference type="RuleBase" id="RU364083"/>
    </source>
</evidence>
<organism evidence="9">
    <name type="scientific">uncultured Avibacterium sp</name>
    <dbReference type="NCBI Taxonomy" id="1936169"/>
    <lineage>
        <taxon>Bacteria</taxon>
        <taxon>Pseudomonadati</taxon>
        <taxon>Pseudomonadota</taxon>
        <taxon>Gammaproteobacteria</taxon>
        <taxon>Pasteurellales</taxon>
        <taxon>Pasteurellaceae</taxon>
        <taxon>Avibacterium</taxon>
        <taxon>environmental samples</taxon>
    </lineage>
</organism>
<evidence type="ECO:0000256" key="4">
    <source>
        <dbReference type="ARBA" id="ARBA00022840"/>
    </source>
</evidence>
<keyword evidence="1 7" id="KW-0813">Transport</keyword>
<dbReference type="FunFam" id="3.40.50.300:FF:000133">
    <property type="entry name" value="Spermidine/putrescine import ATP-binding protein PotA"/>
    <property type="match status" value="1"/>
</dbReference>
<dbReference type="Gene3D" id="2.40.50.100">
    <property type="match status" value="1"/>
</dbReference>
<comment type="similarity">
    <text evidence="7">Belongs to the ABC transporter superfamily. Spermidine/putrescine importer (TC 3.A.1.11.1) family.</text>
</comment>
<dbReference type="GO" id="GO:0005524">
    <property type="term" value="F:ATP binding"/>
    <property type="evidence" value="ECO:0007669"/>
    <property type="project" value="UniProtKB-KW"/>
</dbReference>
<dbReference type="GO" id="GO:0043190">
    <property type="term" value="C:ATP-binding cassette (ABC) transporter complex"/>
    <property type="evidence" value="ECO:0007669"/>
    <property type="project" value="InterPro"/>
</dbReference>
<dbReference type="NCBIfam" id="NF006987">
    <property type="entry name" value="PRK09452.1"/>
    <property type="match status" value="1"/>
</dbReference>
<dbReference type="EMBL" id="CAAHDN010000018">
    <property type="protein sequence ID" value="VGM96542.1"/>
    <property type="molecule type" value="Genomic_DNA"/>
</dbReference>
<comment type="function">
    <text evidence="7">Part of the ABC transporter complex PotABCD involved in spermidine/putrescine import. Responsible for energy coupling to the transport system.</text>
</comment>
<reference evidence="9" key="1">
    <citation type="submission" date="2019-03" db="EMBL/GenBank/DDBJ databases">
        <authorList>
            <consortium name="Pathogen Informatics"/>
        </authorList>
    </citation>
    <scope>NUCLEOTIDE SEQUENCE</scope>
    <source>
        <strain evidence="9">Unknown</strain>
    </source>
</reference>
<feature type="domain" description="ABC transporter" evidence="8">
    <location>
        <begin position="45"/>
        <end position="275"/>
    </location>
</feature>
<evidence type="ECO:0000256" key="3">
    <source>
        <dbReference type="ARBA" id="ARBA00022741"/>
    </source>
</evidence>
<dbReference type="InterPro" id="IPR027417">
    <property type="entry name" value="P-loop_NTPase"/>
</dbReference>
<dbReference type="PROSITE" id="PS00211">
    <property type="entry name" value="ABC_TRANSPORTER_1"/>
    <property type="match status" value="1"/>
</dbReference>
<dbReference type="CDD" id="cd03300">
    <property type="entry name" value="ABC_PotA_N"/>
    <property type="match status" value="1"/>
</dbReference>
<dbReference type="Gene3D" id="3.40.50.300">
    <property type="entry name" value="P-loop containing nucleotide triphosphate hydrolases"/>
    <property type="match status" value="1"/>
</dbReference>
<name>A0A486XG16_9PAST</name>
<dbReference type="SMART" id="SM00382">
    <property type="entry name" value="AAA"/>
    <property type="match status" value="1"/>
</dbReference>
<keyword evidence="9" id="KW-0378">Hydrolase</keyword>
<evidence type="ECO:0000256" key="2">
    <source>
        <dbReference type="ARBA" id="ARBA00022475"/>
    </source>
</evidence>
<dbReference type="SUPFAM" id="SSF52540">
    <property type="entry name" value="P-loop containing nucleoside triphosphate hydrolases"/>
    <property type="match status" value="1"/>
</dbReference>
<dbReference type="PROSITE" id="PS50893">
    <property type="entry name" value="ABC_TRANSPORTER_2"/>
    <property type="match status" value="1"/>
</dbReference>
<evidence type="ECO:0000313" key="9">
    <source>
        <dbReference type="EMBL" id="VGM96542.1"/>
    </source>
</evidence>
<evidence type="ECO:0000256" key="1">
    <source>
        <dbReference type="ARBA" id="ARBA00022448"/>
    </source>
</evidence>
<proteinExistence type="inferred from homology"/>
<dbReference type="InterPro" id="IPR017871">
    <property type="entry name" value="ABC_transporter-like_CS"/>
</dbReference>
<dbReference type="GO" id="GO:0016887">
    <property type="term" value="F:ATP hydrolysis activity"/>
    <property type="evidence" value="ECO:0007669"/>
    <property type="project" value="InterPro"/>
</dbReference>
<dbReference type="InterPro" id="IPR013611">
    <property type="entry name" value="Transp-assoc_OB_typ2"/>
</dbReference>
<keyword evidence="4 7" id="KW-0067">ATP-binding</keyword>
<dbReference type="AlphaFoldDB" id="A0A486XG16"/>
<dbReference type="PANTHER" id="PTHR42781">
    <property type="entry name" value="SPERMIDINE/PUTRESCINE IMPORT ATP-BINDING PROTEIN POTA"/>
    <property type="match status" value="1"/>
</dbReference>
<comment type="catalytic activity">
    <reaction evidence="7">
        <text>ATP + H2O + polyamine-[polyamine-binding protein]Side 1 = ADP + phosphate + polyamineSide 2 + [polyamine-binding protein]Side 1.</text>
        <dbReference type="EC" id="7.6.2.11"/>
    </reaction>
</comment>
<dbReference type="Pfam" id="PF08402">
    <property type="entry name" value="TOBE_2"/>
    <property type="match status" value="1"/>
</dbReference>
<accession>A0A486XG16</accession>